<comment type="subcellular location">
    <subcellularLocation>
        <location evidence="13">Cell membrane</location>
        <topology evidence="13">Single-pass membrane protein</topology>
    </subcellularLocation>
    <subcellularLocation>
        <location evidence="12">Endomembrane system</location>
        <topology evidence="12">Single-pass membrane protein</topology>
    </subcellularLocation>
</comment>
<evidence type="ECO:0000256" key="15">
    <source>
        <dbReference type="SAM" id="Coils"/>
    </source>
</evidence>
<evidence type="ECO:0000256" key="8">
    <source>
        <dbReference type="ARBA" id="ARBA00023065"/>
    </source>
</evidence>
<evidence type="ECO:0000256" key="3">
    <source>
        <dbReference type="ARBA" id="ARBA00022475"/>
    </source>
</evidence>
<dbReference type="PANTHER" id="PTHR33445:SF1">
    <property type="entry name" value="ATP SYNTHASE SUBUNIT B"/>
    <property type="match status" value="1"/>
</dbReference>
<dbReference type="InterPro" id="IPR002146">
    <property type="entry name" value="ATP_synth_b/b'su_bac/chlpt"/>
</dbReference>
<keyword evidence="5 13" id="KW-0812">Transmembrane</keyword>
<evidence type="ECO:0000256" key="6">
    <source>
        <dbReference type="ARBA" id="ARBA00022781"/>
    </source>
</evidence>
<evidence type="ECO:0000256" key="2">
    <source>
        <dbReference type="ARBA" id="ARBA00022448"/>
    </source>
</evidence>
<comment type="similarity">
    <text evidence="1 13 14">Belongs to the ATPase B chain family.</text>
</comment>
<dbReference type="GO" id="GO:0046961">
    <property type="term" value="F:proton-transporting ATPase activity, rotational mechanism"/>
    <property type="evidence" value="ECO:0007669"/>
    <property type="project" value="TreeGrafter"/>
</dbReference>
<dbReference type="GO" id="GO:0005886">
    <property type="term" value="C:plasma membrane"/>
    <property type="evidence" value="ECO:0007669"/>
    <property type="project" value="UniProtKB-SubCell"/>
</dbReference>
<dbReference type="OrthoDB" id="9795863at2"/>
<dbReference type="InterPro" id="IPR028987">
    <property type="entry name" value="ATP_synth_B-like_membr_sf"/>
</dbReference>
<keyword evidence="10 13" id="KW-0066">ATP synthesis</keyword>
<evidence type="ECO:0000256" key="10">
    <source>
        <dbReference type="ARBA" id="ARBA00023310"/>
    </source>
</evidence>
<reference evidence="16 17" key="1">
    <citation type="submission" date="2016-09" db="EMBL/GenBank/DDBJ databases">
        <title>Genomic analysis reveals versatility of anaerobic energy metabolism of Geosporobacter ferrireducens IRF9 of phylum Firmicutes.</title>
        <authorList>
            <person name="Kim S.-J."/>
        </authorList>
    </citation>
    <scope>NUCLEOTIDE SEQUENCE [LARGE SCALE GENOMIC DNA]</scope>
    <source>
        <strain evidence="16 17">IRF9</strain>
    </source>
</reference>
<dbReference type="InterPro" id="IPR005864">
    <property type="entry name" value="ATP_synth_F0_bsu_bac"/>
</dbReference>
<proteinExistence type="inferred from homology"/>
<gene>
    <name evidence="13" type="primary">atpF</name>
    <name evidence="16" type="ORF">Gferi_11035</name>
</gene>
<dbReference type="EMBL" id="CP017269">
    <property type="protein sequence ID" value="AOT70075.1"/>
    <property type="molecule type" value="Genomic_DNA"/>
</dbReference>
<dbReference type="Proteomes" id="UP000095743">
    <property type="component" value="Chromosome"/>
</dbReference>
<comment type="function">
    <text evidence="11 13">F(1)F(0) ATP synthase produces ATP from ADP in the presence of a proton or sodium gradient. F-type ATPases consist of two structural domains, F(1) containing the extramembraneous catalytic core and F(0) containing the membrane proton channel, linked together by a central stalk and a peripheral stalk. During catalysis, ATP synthesis in the catalytic domain of F(1) is coupled via a rotary mechanism of the central stalk subunits to proton translocation.</text>
</comment>
<dbReference type="Gene3D" id="1.20.5.620">
    <property type="entry name" value="F1F0 ATP synthase subunit B, membrane domain"/>
    <property type="match status" value="1"/>
</dbReference>
<dbReference type="InterPro" id="IPR050059">
    <property type="entry name" value="ATP_synthase_B_chain"/>
</dbReference>
<dbReference type="KEGG" id="gfe:Gferi_11035"/>
<name>A0A1D8GGM4_9FIRM</name>
<evidence type="ECO:0000256" key="7">
    <source>
        <dbReference type="ARBA" id="ARBA00022989"/>
    </source>
</evidence>
<evidence type="ECO:0000313" key="16">
    <source>
        <dbReference type="EMBL" id="AOT70075.1"/>
    </source>
</evidence>
<evidence type="ECO:0000256" key="9">
    <source>
        <dbReference type="ARBA" id="ARBA00023136"/>
    </source>
</evidence>
<evidence type="ECO:0000256" key="1">
    <source>
        <dbReference type="ARBA" id="ARBA00005513"/>
    </source>
</evidence>
<dbReference type="STRING" id="1424294.Gferi_11035"/>
<keyword evidence="7 13" id="KW-1133">Transmembrane helix</keyword>
<evidence type="ECO:0000256" key="14">
    <source>
        <dbReference type="RuleBase" id="RU003848"/>
    </source>
</evidence>
<keyword evidence="3 13" id="KW-1003">Cell membrane</keyword>
<dbReference type="CDD" id="cd06503">
    <property type="entry name" value="ATP-synt_Fo_b"/>
    <property type="match status" value="1"/>
</dbReference>
<dbReference type="HAMAP" id="MF_01398">
    <property type="entry name" value="ATP_synth_b_bprime"/>
    <property type="match status" value="1"/>
</dbReference>
<sequence>MELKAGLVEINWNLAFQIVNTIILYIILKKLLFKPVTEFMAARQNAIVESIQEADDKNTQADKLMQEYQLKLAGAQDEGREIIKDASKRAEERADEIVKSAQDEAGKIKERAEAEIKREQQKAVNALKNEVASMAVAAAGKIINKNLDVNEHSQLINEFIDEVGEAKWHN</sequence>
<evidence type="ECO:0000256" key="12">
    <source>
        <dbReference type="ARBA" id="ARBA00037847"/>
    </source>
</evidence>
<organism evidence="16 17">
    <name type="scientific">Geosporobacter ferrireducens</name>
    <dbReference type="NCBI Taxonomy" id="1424294"/>
    <lineage>
        <taxon>Bacteria</taxon>
        <taxon>Bacillati</taxon>
        <taxon>Bacillota</taxon>
        <taxon>Clostridia</taxon>
        <taxon>Peptostreptococcales</taxon>
        <taxon>Thermotaleaceae</taxon>
        <taxon>Geosporobacter</taxon>
    </lineage>
</organism>
<evidence type="ECO:0000313" key="17">
    <source>
        <dbReference type="Proteomes" id="UP000095743"/>
    </source>
</evidence>
<dbReference type="SUPFAM" id="SSF81573">
    <property type="entry name" value="F1F0 ATP synthase subunit B, membrane domain"/>
    <property type="match status" value="1"/>
</dbReference>
<dbReference type="PANTHER" id="PTHR33445">
    <property type="entry name" value="ATP SYNTHASE SUBUNIT B', CHLOROPLASTIC"/>
    <property type="match status" value="1"/>
</dbReference>
<dbReference type="GO" id="GO:0012505">
    <property type="term" value="C:endomembrane system"/>
    <property type="evidence" value="ECO:0007669"/>
    <property type="project" value="UniProtKB-SubCell"/>
</dbReference>
<keyword evidence="9 13" id="KW-0472">Membrane</keyword>
<keyword evidence="4 13" id="KW-0138">CF(0)</keyword>
<feature type="coiled-coil region" evidence="15">
    <location>
        <begin position="102"/>
        <end position="129"/>
    </location>
</feature>
<protein>
    <recommendedName>
        <fullName evidence="13">ATP synthase subunit b</fullName>
    </recommendedName>
    <alternativeName>
        <fullName evidence="13">ATP synthase F(0) sector subunit b</fullName>
    </alternativeName>
    <alternativeName>
        <fullName evidence="13">ATPase subunit I</fullName>
    </alternativeName>
    <alternativeName>
        <fullName evidence="13">F-type ATPase subunit b</fullName>
        <shortName evidence="13">F-ATPase subunit b</shortName>
    </alternativeName>
</protein>
<keyword evidence="15" id="KW-0175">Coiled coil</keyword>
<feature type="coiled-coil region" evidence="15">
    <location>
        <begin position="47"/>
        <end position="78"/>
    </location>
</feature>
<evidence type="ECO:0000256" key="4">
    <source>
        <dbReference type="ARBA" id="ARBA00022547"/>
    </source>
</evidence>
<dbReference type="Pfam" id="PF00430">
    <property type="entry name" value="ATP-synt_B"/>
    <property type="match status" value="1"/>
</dbReference>
<dbReference type="GO" id="GO:0046933">
    <property type="term" value="F:proton-transporting ATP synthase activity, rotational mechanism"/>
    <property type="evidence" value="ECO:0007669"/>
    <property type="project" value="UniProtKB-UniRule"/>
</dbReference>
<evidence type="ECO:0000256" key="11">
    <source>
        <dbReference type="ARBA" id="ARBA00025198"/>
    </source>
</evidence>
<evidence type="ECO:0000256" key="5">
    <source>
        <dbReference type="ARBA" id="ARBA00022692"/>
    </source>
</evidence>
<comment type="function">
    <text evidence="13">Component of the F(0) channel, it forms part of the peripheral stalk, linking F(1) to F(0).</text>
</comment>
<accession>A0A1D8GGM4</accession>
<comment type="subunit">
    <text evidence="13">F-type ATPases have 2 components, F(1) - the catalytic core - and F(0) - the membrane proton channel. F(1) has five subunits: alpha(3), beta(3), gamma(1), delta(1), epsilon(1). F(0) has three main subunits: a(1), b(2) and c(10-14). The alpha and beta chains form an alternating ring which encloses part of the gamma chain. F(1) is attached to F(0) by a central stalk formed by the gamma and epsilon chains, while a peripheral stalk is formed by the delta and b chains.</text>
</comment>
<evidence type="ECO:0000256" key="13">
    <source>
        <dbReference type="HAMAP-Rule" id="MF_01398"/>
    </source>
</evidence>
<keyword evidence="2 13" id="KW-0813">Transport</keyword>
<dbReference type="NCBIfam" id="TIGR01144">
    <property type="entry name" value="ATP_synt_b"/>
    <property type="match status" value="1"/>
</dbReference>
<keyword evidence="17" id="KW-1185">Reference proteome</keyword>
<dbReference type="GO" id="GO:0045259">
    <property type="term" value="C:proton-transporting ATP synthase complex"/>
    <property type="evidence" value="ECO:0007669"/>
    <property type="project" value="UniProtKB-KW"/>
</dbReference>
<keyword evidence="8 13" id="KW-0406">Ion transport</keyword>
<dbReference type="RefSeq" id="WP_069976409.1">
    <property type="nucleotide sequence ID" value="NZ_CP017269.1"/>
</dbReference>
<dbReference type="AlphaFoldDB" id="A0A1D8GGM4"/>
<keyword evidence="6 13" id="KW-0375">Hydrogen ion transport</keyword>